<feature type="compositionally biased region" description="Basic and acidic residues" evidence="5">
    <location>
        <begin position="253"/>
        <end position="266"/>
    </location>
</feature>
<gene>
    <name evidence="6" type="ORF">SAMN05660282_01035</name>
</gene>
<dbReference type="STRING" id="185761.SAMN05660282_01035"/>
<keyword evidence="3" id="KW-1133">Transmembrane helix</keyword>
<dbReference type="EMBL" id="FOPJ01000005">
    <property type="protein sequence ID" value="SFG49335.1"/>
    <property type="molecule type" value="Genomic_DNA"/>
</dbReference>
<dbReference type="AlphaFoldDB" id="A0A1I2S8V0"/>
<evidence type="ECO:0000256" key="2">
    <source>
        <dbReference type="ARBA" id="ARBA00022692"/>
    </source>
</evidence>
<accession>A0A1I2S8V0</accession>
<dbReference type="RefSeq" id="WP_092285128.1">
    <property type="nucleotide sequence ID" value="NZ_FOPJ01000005.1"/>
</dbReference>
<evidence type="ECO:0000313" key="7">
    <source>
        <dbReference type="Proteomes" id="UP000199065"/>
    </source>
</evidence>
<reference evidence="6 7" key="1">
    <citation type="submission" date="2016-10" db="EMBL/GenBank/DDBJ databases">
        <authorList>
            <person name="de Groot N.N."/>
        </authorList>
    </citation>
    <scope>NUCLEOTIDE SEQUENCE [LARGE SCALE GENOMIC DNA]</scope>
    <source>
        <strain>J11</strain>
        <strain evidence="7">PG 39</strain>
    </source>
</reference>
<keyword evidence="7" id="KW-1185">Reference proteome</keyword>
<evidence type="ECO:0000313" key="6">
    <source>
        <dbReference type="EMBL" id="SFG49335.1"/>
    </source>
</evidence>
<name>A0A1I2S8V0_9CORY</name>
<dbReference type="Pfam" id="PF07681">
    <property type="entry name" value="DoxX"/>
    <property type="match status" value="1"/>
</dbReference>
<protein>
    <submittedName>
        <fullName evidence="6">Uncharacterized membrane protein YphA, DoxX/SURF4 family</fullName>
    </submittedName>
</protein>
<dbReference type="Proteomes" id="UP000199065">
    <property type="component" value="Unassembled WGS sequence"/>
</dbReference>
<evidence type="ECO:0000256" key="5">
    <source>
        <dbReference type="SAM" id="MobiDB-lite"/>
    </source>
</evidence>
<keyword evidence="4" id="KW-0472">Membrane</keyword>
<comment type="subcellular location">
    <subcellularLocation>
        <location evidence="1">Membrane</location>
        <topology evidence="1">Multi-pass membrane protein</topology>
    </subcellularLocation>
</comment>
<feature type="compositionally biased region" description="Basic residues" evidence="5">
    <location>
        <begin position="267"/>
        <end position="279"/>
    </location>
</feature>
<evidence type="ECO:0000256" key="1">
    <source>
        <dbReference type="ARBA" id="ARBA00004141"/>
    </source>
</evidence>
<dbReference type="OrthoDB" id="329282at2"/>
<evidence type="ECO:0000256" key="4">
    <source>
        <dbReference type="ARBA" id="ARBA00023136"/>
    </source>
</evidence>
<organism evidence="6 7">
    <name type="scientific">Corynebacterium spheniscorum</name>
    <dbReference type="NCBI Taxonomy" id="185761"/>
    <lineage>
        <taxon>Bacteria</taxon>
        <taxon>Bacillati</taxon>
        <taxon>Actinomycetota</taxon>
        <taxon>Actinomycetes</taxon>
        <taxon>Mycobacteriales</taxon>
        <taxon>Corynebacteriaceae</taxon>
        <taxon>Corynebacterium</taxon>
    </lineage>
</organism>
<sequence length="301" mass="32503">MIRKLARPMLASVYIADGADTLMNAPDHVEGTETILKRLRGFLPRKYARKIPKDPTAVTKAIGGAKVGAGSMLAIGRFPRLSATTLAVATVPTILARHAFWETQDANEKAARRSGFLTDIALLGGLAITSVDNEGRPGLKWRASHAASVANKKVQAALPTRSETEKIADNAKGWFEEASDKVHEYADTARDFIEDNKDDWIDAAQTGAAVVSSKVSDAVDYVADNKDDWLSAAQDNAEAAKKSVVKAASKAQDRADEALKDAEKQTGRRAKKAKKKAAKLQKTADKSIAKAQKKLSKKFDF</sequence>
<dbReference type="GO" id="GO:0016020">
    <property type="term" value="C:membrane"/>
    <property type="evidence" value="ECO:0007669"/>
    <property type="project" value="UniProtKB-SubCell"/>
</dbReference>
<feature type="region of interest" description="Disordered" evidence="5">
    <location>
        <begin position="253"/>
        <end position="285"/>
    </location>
</feature>
<proteinExistence type="predicted"/>
<dbReference type="InterPro" id="IPR032808">
    <property type="entry name" value="DoxX"/>
</dbReference>
<evidence type="ECO:0000256" key="3">
    <source>
        <dbReference type="ARBA" id="ARBA00022989"/>
    </source>
</evidence>
<keyword evidence="2" id="KW-0812">Transmembrane</keyword>
<dbReference type="SUPFAM" id="SSF58113">
    <property type="entry name" value="Apolipoprotein A-I"/>
    <property type="match status" value="1"/>
</dbReference>